<reference evidence="5" key="1">
    <citation type="journal article" date="2019" name="Int. J. Syst. Evol. Microbiol.">
        <title>The Global Catalogue of Microorganisms (GCM) 10K type strain sequencing project: providing services to taxonomists for standard genome sequencing and annotation.</title>
        <authorList>
            <consortium name="The Broad Institute Genomics Platform"/>
            <consortium name="The Broad Institute Genome Sequencing Center for Infectious Disease"/>
            <person name="Wu L."/>
            <person name="Ma J."/>
        </authorList>
    </citation>
    <scope>NUCLEOTIDE SEQUENCE [LARGE SCALE GENOMIC DNA]</scope>
    <source>
        <strain evidence="5">JCM 30846</strain>
    </source>
</reference>
<sequence>MWPGQQPPGGEHNAQDQNPYQQPTPQQPGFGPAGQQNPYQQQPQPGYGQQPGYGYGQQPDYGQQPYAQQPGYGQQPNPYQQQTVPVYGGQGPQKPQGGGKRRTTLIAVGCAVAVLAAAGVSTYLVANKDDTRPQVYADKKPAKPSAPSSAPASAPADNPRGGTAAKPTIAGWKVVTNPTHATEFDVPPSWNVESPGTYQGFDNEKKGDGSALALFSAPAELQPKWCEAKSSSGGTDDTALAAAGTKGGKGAKDTGSAAVAEAGTWAFAAYGQHEPESSVHRKIKVSKATPYTTASGLKGSYATATTKGLTKHGKCDSDGKSLAFTFINGKGDYTTWVMYGAHGVKDEVPDTVMMRILSTVRLPAGSVQ</sequence>
<feature type="compositionally biased region" description="Low complexity" evidence="1">
    <location>
        <begin position="15"/>
        <end position="48"/>
    </location>
</feature>
<evidence type="ECO:0000256" key="1">
    <source>
        <dbReference type="SAM" id="MobiDB-lite"/>
    </source>
</evidence>
<feature type="transmembrane region" description="Helical" evidence="2">
    <location>
        <begin position="104"/>
        <end position="126"/>
    </location>
</feature>
<dbReference type="Proteomes" id="UP001499884">
    <property type="component" value="Unassembled WGS sequence"/>
</dbReference>
<keyword evidence="2" id="KW-0472">Membrane</keyword>
<evidence type="ECO:0000313" key="4">
    <source>
        <dbReference type="EMBL" id="GAA3725617.1"/>
    </source>
</evidence>
<evidence type="ECO:0000256" key="2">
    <source>
        <dbReference type="SAM" id="Phobius"/>
    </source>
</evidence>
<gene>
    <name evidence="4" type="ORF">GCM10023082_24520</name>
</gene>
<dbReference type="InterPro" id="IPR058330">
    <property type="entry name" value="DUF8017"/>
</dbReference>
<keyword evidence="5" id="KW-1185">Reference proteome</keyword>
<feature type="compositionally biased region" description="Low complexity" evidence="1">
    <location>
        <begin position="143"/>
        <end position="156"/>
    </location>
</feature>
<evidence type="ECO:0000259" key="3">
    <source>
        <dbReference type="Pfam" id="PF26056"/>
    </source>
</evidence>
<dbReference type="RefSeq" id="WP_345645268.1">
    <property type="nucleotide sequence ID" value="NZ_BAABEP010000013.1"/>
</dbReference>
<proteinExistence type="predicted"/>
<organism evidence="4 5">
    <name type="scientific">Streptomyces tremellae</name>
    <dbReference type="NCBI Taxonomy" id="1124239"/>
    <lineage>
        <taxon>Bacteria</taxon>
        <taxon>Bacillati</taxon>
        <taxon>Actinomycetota</taxon>
        <taxon>Actinomycetes</taxon>
        <taxon>Kitasatosporales</taxon>
        <taxon>Streptomycetaceae</taxon>
        <taxon>Streptomyces</taxon>
    </lineage>
</organism>
<protein>
    <recommendedName>
        <fullName evidence="3">DUF8017 domain-containing protein</fullName>
    </recommendedName>
</protein>
<keyword evidence="2" id="KW-0812">Transmembrane</keyword>
<feature type="region of interest" description="Disordered" evidence="1">
    <location>
        <begin position="134"/>
        <end position="166"/>
    </location>
</feature>
<feature type="compositionally biased region" description="Low complexity" evidence="1">
    <location>
        <begin position="56"/>
        <end position="82"/>
    </location>
</feature>
<accession>A0ABP7EVA8</accession>
<comment type="caution">
    <text evidence="4">The sequence shown here is derived from an EMBL/GenBank/DDBJ whole genome shotgun (WGS) entry which is preliminary data.</text>
</comment>
<dbReference type="Pfam" id="PF26056">
    <property type="entry name" value="DUF8017"/>
    <property type="match status" value="1"/>
</dbReference>
<keyword evidence="2" id="KW-1133">Transmembrane helix</keyword>
<name>A0ABP7EVA8_9ACTN</name>
<feature type="domain" description="DUF8017" evidence="3">
    <location>
        <begin position="166"/>
        <end position="362"/>
    </location>
</feature>
<feature type="region of interest" description="Disordered" evidence="1">
    <location>
        <begin position="1"/>
        <end position="100"/>
    </location>
</feature>
<dbReference type="EMBL" id="BAABEP010000013">
    <property type="protein sequence ID" value="GAA3725617.1"/>
    <property type="molecule type" value="Genomic_DNA"/>
</dbReference>
<evidence type="ECO:0000313" key="5">
    <source>
        <dbReference type="Proteomes" id="UP001499884"/>
    </source>
</evidence>